<accession>A0AAD8N8C0</accession>
<feature type="region of interest" description="Disordered" evidence="1">
    <location>
        <begin position="160"/>
        <end position="235"/>
    </location>
</feature>
<name>A0AAD8N8C0_9APIA</name>
<reference evidence="3" key="1">
    <citation type="submission" date="2023-02" db="EMBL/GenBank/DDBJ databases">
        <title>Genome of toxic invasive species Heracleum sosnowskyi carries increased number of genes despite the absence of recent whole-genome duplications.</title>
        <authorList>
            <person name="Schelkunov M."/>
            <person name="Shtratnikova V."/>
            <person name="Makarenko M."/>
            <person name="Klepikova A."/>
            <person name="Omelchenko D."/>
            <person name="Novikova G."/>
            <person name="Obukhova E."/>
            <person name="Bogdanov V."/>
            <person name="Penin A."/>
            <person name="Logacheva M."/>
        </authorList>
    </citation>
    <scope>NUCLEOTIDE SEQUENCE</scope>
    <source>
        <strain evidence="3">Hsosn_3</strain>
        <tissue evidence="3">Leaf</tissue>
    </source>
</reference>
<feature type="compositionally biased region" description="Basic residues" evidence="1">
    <location>
        <begin position="216"/>
        <end position="235"/>
    </location>
</feature>
<evidence type="ECO:0000313" key="3">
    <source>
        <dbReference type="EMBL" id="KAK1398403.1"/>
    </source>
</evidence>
<keyword evidence="4" id="KW-1185">Reference proteome</keyword>
<sequence>MFNDNNSTDSGDIYGIGSQEESDVDENYAYVGPSTIGKKKRVNEPFNPCTAGKDIKWRCGLIFGSKQELKTDVREFSIATGRPLRYRVDGQHKIHVVCAEGCPFRICLDPIKPTPHKPNKRGRKKNPTEEEQEIAAEMERAEMEVETREAELMEEALMNEMESPQPSTPRRSQRISKGTQNTQDEETATPAIFMPTPGVRVQAGTGGTPLVDKPGTSKKNKAKGPVKGFRAPRKK</sequence>
<gene>
    <name evidence="3" type="ORF">POM88_008266</name>
</gene>
<reference evidence="3" key="2">
    <citation type="submission" date="2023-05" db="EMBL/GenBank/DDBJ databases">
        <authorList>
            <person name="Schelkunov M.I."/>
        </authorList>
    </citation>
    <scope>NUCLEOTIDE SEQUENCE</scope>
    <source>
        <strain evidence="3">Hsosn_3</strain>
        <tissue evidence="3">Leaf</tissue>
    </source>
</reference>
<feature type="domain" description="Transposase MuDR plant" evidence="2">
    <location>
        <begin position="54"/>
        <end position="108"/>
    </location>
</feature>
<feature type="compositionally biased region" description="Basic residues" evidence="1">
    <location>
        <begin position="114"/>
        <end position="125"/>
    </location>
</feature>
<evidence type="ECO:0000313" key="4">
    <source>
        <dbReference type="Proteomes" id="UP001237642"/>
    </source>
</evidence>
<feature type="compositionally biased region" description="Polar residues" evidence="1">
    <location>
        <begin position="164"/>
        <end position="182"/>
    </location>
</feature>
<dbReference type="Pfam" id="PF03108">
    <property type="entry name" value="DBD_Tnp_Mut"/>
    <property type="match status" value="1"/>
</dbReference>
<evidence type="ECO:0000259" key="2">
    <source>
        <dbReference type="Pfam" id="PF03108"/>
    </source>
</evidence>
<feature type="region of interest" description="Disordered" evidence="1">
    <location>
        <begin position="111"/>
        <end position="133"/>
    </location>
</feature>
<organism evidence="3 4">
    <name type="scientific">Heracleum sosnowskyi</name>
    <dbReference type="NCBI Taxonomy" id="360622"/>
    <lineage>
        <taxon>Eukaryota</taxon>
        <taxon>Viridiplantae</taxon>
        <taxon>Streptophyta</taxon>
        <taxon>Embryophyta</taxon>
        <taxon>Tracheophyta</taxon>
        <taxon>Spermatophyta</taxon>
        <taxon>Magnoliopsida</taxon>
        <taxon>eudicotyledons</taxon>
        <taxon>Gunneridae</taxon>
        <taxon>Pentapetalae</taxon>
        <taxon>asterids</taxon>
        <taxon>campanulids</taxon>
        <taxon>Apiales</taxon>
        <taxon>Apiaceae</taxon>
        <taxon>Apioideae</taxon>
        <taxon>apioid superclade</taxon>
        <taxon>Tordylieae</taxon>
        <taxon>Tordyliinae</taxon>
        <taxon>Heracleum</taxon>
    </lineage>
</organism>
<dbReference type="AlphaFoldDB" id="A0AAD8N8C0"/>
<proteinExistence type="predicted"/>
<protein>
    <recommendedName>
        <fullName evidence="2">Transposase MuDR plant domain-containing protein</fullName>
    </recommendedName>
</protein>
<dbReference type="EMBL" id="JAUIZM010000002">
    <property type="protein sequence ID" value="KAK1398403.1"/>
    <property type="molecule type" value="Genomic_DNA"/>
</dbReference>
<dbReference type="Proteomes" id="UP001237642">
    <property type="component" value="Unassembled WGS sequence"/>
</dbReference>
<evidence type="ECO:0000256" key="1">
    <source>
        <dbReference type="SAM" id="MobiDB-lite"/>
    </source>
</evidence>
<dbReference type="InterPro" id="IPR004332">
    <property type="entry name" value="Transposase_MuDR"/>
</dbReference>
<comment type="caution">
    <text evidence="3">The sequence shown here is derived from an EMBL/GenBank/DDBJ whole genome shotgun (WGS) entry which is preliminary data.</text>
</comment>